<protein>
    <submittedName>
        <fullName evidence="2">Uncharacterized protein</fullName>
    </submittedName>
</protein>
<dbReference type="EMBL" id="JAPFFF010000018">
    <property type="protein sequence ID" value="KAK8860587.1"/>
    <property type="molecule type" value="Genomic_DNA"/>
</dbReference>
<proteinExistence type="predicted"/>
<evidence type="ECO:0000313" key="3">
    <source>
        <dbReference type="Proteomes" id="UP001470230"/>
    </source>
</evidence>
<keyword evidence="3" id="KW-1185">Reference proteome</keyword>
<feature type="region of interest" description="Disordered" evidence="1">
    <location>
        <begin position="90"/>
        <end position="110"/>
    </location>
</feature>
<gene>
    <name evidence="2" type="ORF">M9Y10_012252</name>
</gene>
<comment type="caution">
    <text evidence="2">The sequence shown here is derived from an EMBL/GenBank/DDBJ whole genome shotgun (WGS) entry which is preliminary data.</text>
</comment>
<evidence type="ECO:0000313" key="2">
    <source>
        <dbReference type="EMBL" id="KAK8860587.1"/>
    </source>
</evidence>
<name>A0ABR2ICS7_9EUKA</name>
<evidence type="ECO:0000256" key="1">
    <source>
        <dbReference type="SAM" id="MobiDB-lite"/>
    </source>
</evidence>
<accession>A0ABR2ICS7</accession>
<feature type="compositionally biased region" description="Basic residues" evidence="1">
    <location>
        <begin position="91"/>
        <end position="102"/>
    </location>
</feature>
<sequence length="110" mass="12982">MGHAHGTFLGYEGDEVNQIAIVFDNNDFGITYCDWIFKTVSRNGDFPDNVVSPIITRKFRASKKRQREKKKKLIEEDTIDEDLIHDMMKNKTTKKKEQKKKYLLKEKNDK</sequence>
<reference evidence="2 3" key="1">
    <citation type="submission" date="2024-04" db="EMBL/GenBank/DDBJ databases">
        <title>Tritrichomonas musculus Genome.</title>
        <authorList>
            <person name="Alves-Ferreira E."/>
            <person name="Grigg M."/>
            <person name="Lorenzi H."/>
            <person name="Galac M."/>
        </authorList>
    </citation>
    <scope>NUCLEOTIDE SEQUENCE [LARGE SCALE GENOMIC DNA]</scope>
    <source>
        <strain evidence="2 3">EAF2021</strain>
    </source>
</reference>
<organism evidence="2 3">
    <name type="scientific">Tritrichomonas musculus</name>
    <dbReference type="NCBI Taxonomy" id="1915356"/>
    <lineage>
        <taxon>Eukaryota</taxon>
        <taxon>Metamonada</taxon>
        <taxon>Parabasalia</taxon>
        <taxon>Tritrichomonadida</taxon>
        <taxon>Tritrichomonadidae</taxon>
        <taxon>Tritrichomonas</taxon>
    </lineage>
</organism>
<dbReference type="Proteomes" id="UP001470230">
    <property type="component" value="Unassembled WGS sequence"/>
</dbReference>